<dbReference type="PANTHER" id="PTHR14969:SF13">
    <property type="entry name" value="AT30094P"/>
    <property type="match status" value="1"/>
</dbReference>
<gene>
    <name evidence="1" type="ORF">B8W67_08870</name>
</gene>
<dbReference type="PANTHER" id="PTHR14969">
    <property type="entry name" value="SPHINGOSINE-1-PHOSPHATE PHOSPHOHYDROLASE"/>
    <property type="match status" value="1"/>
</dbReference>
<dbReference type="CDD" id="cd03392">
    <property type="entry name" value="PAP2_like_2"/>
    <property type="match status" value="1"/>
</dbReference>
<dbReference type="Proteomes" id="UP000193577">
    <property type="component" value="Unassembled WGS sequence"/>
</dbReference>
<evidence type="ECO:0000313" key="2">
    <source>
        <dbReference type="Proteomes" id="UP000193577"/>
    </source>
</evidence>
<dbReference type="RefSeq" id="WP_085303526.1">
    <property type="nucleotide sequence ID" value="NZ_AP022594.1"/>
</dbReference>
<name>A0A7I7SI77_9MYCO</name>
<reference evidence="1 2" key="1">
    <citation type="submission" date="2017-04" db="EMBL/GenBank/DDBJ databases">
        <title>The new phylogeny of genus Mycobacterium.</title>
        <authorList>
            <person name="Tortoli E."/>
            <person name="Trovato A."/>
            <person name="Cirillo D.M."/>
        </authorList>
    </citation>
    <scope>NUCLEOTIDE SEQUENCE [LARGE SCALE GENOMIC DNA]</scope>
    <source>
        <strain evidence="1 2">KCTC 19819</strain>
    </source>
</reference>
<dbReference type="InterPro" id="IPR036938">
    <property type="entry name" value="PAP2/HPO_sf"/>
</dbReference>
<dbReference type="Gene3D" id="1.20.144.10">
    <property type="entry name" value="Phosphatidic acid phosphatase type 2/haloperoxidase"/>
    <property type="match status" value="1"/>
</dbReference>
<organism evidence="1 2">
    <name type="scientific">Mycolicibacillus koreensis</name>
    <dbReference type="NCBI Taxonomy" id="1069220"/>
    <lineage>
        <taxon>Bacteria</taxon>
        <taxon>Bacillati</taxon>
        <taxon>Actinomycetota</taxon>
        <taxon>Actinomycetes</taxon>
        <taxon>Mycobacteriales</taxon>
        <taxon>Mycobacteriaceae</taxon>
        <taxon>Mycolicibacillus</taxon>
    </lineage>
</organism>
<dbReference type="Pfam" id="PF01569">
    <property type="entry name" value="PAP2"/>
    <property type="match status" value="1"/>
</dbReference>
<keyword evidence="2" id="KW-1185">Reference proteome</keyword>
<comment type="caution">
    <text evidence="1">The sequence shown here is derived from an EMBL/GenBank/DDBJ whole genome shotgun (WGS) entry which is preliminary data.</text>
</comment>
<accession>A0A7I7SI77</accession>
<evidence type="ECO:0000313" key="1">
    <source>
        <dbReference type="EMBL" id="OSC33944.1"/>
    </source>
</evidence>
<protein>
    <submittedName>
        <fullName evidence="1">Uncharacterized protein</fullName>
    </submittedName>
</protein>
<dbReference type="EMBL" id="NCXO01000015">
    <property type="protein sequence ID" value="OSC33944.1"/>
    <property type="molecule type" value="Genomic_DNA"/>
</dbReference>
<dbReference type="SMART" id="SM00014">
    <property type="entry name" value="acidPPc"/>
    <property type="match status" value="1"/>
</dbReference>
<proteinExistence type="predicted"/>
<dbReference type="OrthoDB" id="5289372at2"/>
<dbReference type="AlphaFoldDB" id="A0A7I7SI77"/>
<sequence>MIGAQITTTSGRRGARTAAATTALLIALAVVAVLADRAGAGTGIDHRVLDWFVAQRRDWLTPPMLVVSQVSSRLAVATAALTAAALLGWWRRSVRVAVIIVATCGGAGVVGLGVKYLVGAARPPAAVHLVAKTGPAFPSGHVTYGLALMGILAAVVVGGHAGRAVGAALTAVIGVATVAIAVSRLYLGVHWLTDVVGGALLGSAAVLVGAWGYRVSRDRQTGCCA</sequence>
<dbReference type="InterPro" id="IPR000326">
    <property type="entry name" value="PAP2/HPO"/>
</dbReference>
<dbReference type="SUPFAM" id="SSF48317">
    <property type="entry name" value="Acid phosphatase/Vanadium-dependent haloperoxidase"/>
    <property type="match status" value="1"/>
</dbReference>